<dbReference type="InterPro" id="IPR011009">
    <property type="entry name" value="Kinase-like_dom_sf"/>
</dbReference>
<dbReference type="Proteomes" id="UP000256964">
    <property type="component" value="Unassembled WGS sequence"/>
</dbReference>
<dbReference type="AlphaFoldDB" id="A0A371DQP6"/>
<gene>
    <name evidence="1" type="ORF">OH76DRAFT_1478375</name>
</gene>
<evidence type="ECO:0000313" key="1">
    <source>
        <dbReference type="EMBL" id="RDX54859.1"/>
    </source>
</evidence>
<accession>A0A371DQP6</accession>
<organism evidence="1 2">
    <name type="scientific">Lentinus brumalis</name>
    <dbReference type="NCBI Taxonomy" id="2498619"/>
    <lineage>
        <taxon>Eukaryota</taxon>
        <taxon>Fungi</taxon>
        <taxon>Dikarya</taxon>
        <taxon>Basidiomycota</taxon>
        <taxon>Agaricomycotina</taxon>
        <taxon>Agaricomycetes</taxon>
        <taxon>Polyporales</taxon>
        <taxon>Polyporaceae</taxon>
        <taxon>Lentinus</taxon>
    </lineage>
</organism>
<sequence>MPTLFRDDIGGLMDHELWWHNHYDWFQECGYTLRSRYQADWVPSWKGSPRWYAHLISPDGIAMWSPFVLDATRNCDGEPVALKRVHRSVHPYEVDIGRYLCSPALSSDKRNHCCPVLEVLQDPTDADIQIIVMPFLRKFYDPKFVTIGEAIDFFRQAFEGLQFMHEHHVAHRYRRLPRLSTASDKFPRDCMRLNIMYDPRPMFPEPYHPMFTDKSLDFKRSVSHYSRTKRPCRYYWTDFGLSRQYEPDDVHPEENIILGGDRTVPEFKDEHVFTHNPYHTDLYYLGNLIREDFLQKYSNLEFMYHLIARMIKPKPEQRPTMDEAVRMLDAVISKLPWWKLRARLRRRKDDVVLHFLKDVGHTFRTASYLLLRIPAVPVGPDTVETVVRYKKVDLPHA</sequence>
<name>A0A371DQP6_9APHY</name>
<reference evidence="1 2" key="1">
    <citation type="journal article" date="2018" name="Biotechnol. Biofuels">
        <title>Integrative visual omics of the white-rot fungus Polyporus brumalis exposes the biotechnological potential of its oxidative enzymes for delignifying raw plant biomass.</title>
        <authorList>
            <person name="Miyauchi S."/>
            <person name="Rancon A."/>
            <person name="Drula E."/>
            <person name="Hage H."/>
            <person name="Chaduli D."/>
            <person name="Favel A."/>
            <person name="Grisel S."/>
            <person name="Henrissat B."/>
            <person name="Herpoel-Gimbert I."/>
            <person name="Ruiz-Duenas F.J."/>
            <person name="Chevret D."/>
            <person name="Hainaut M."/>
            <person name="Lin J."/>
            <person name="Wang M."/>
            <person name="Pangilinan J."/>
            <person name="Lipzen A."/>
            <person name="Lesage-Meessen L."/>
            <person name="Navarro D."/>
            <person name="Riley R."/>
            <person name="Grigoriev I.V."/>
            <person name="Zhou S."/>
            <person name="Raouche S."/>
            <person name="Rosso M.N."/>
        </authorList>
    </citation>
    <scope>NUCLEOTIDE SEQUENCE [LARGE SCALE GENOMIC DNA]</scope>
    <source>
        <strain evidence="1 2">BRFM 1820</strain>
    </source>
</reference>
<dbReference type="STRING" id="139420.A0A371DQP6"/>
<evidence type="ECO:0008006" key="3">
    <source>
        <dbReference type="Google" id="ProtNLM"/>
    </source>
</evidence>
<protein>
    <recommendedName>
        <fullName evidence="3">Protein kinase domain-containing protein</fullName>
    </recommendedName>
</protein>
<dbReference type="SUPFAM" id="SSF56112">
    <property type="entry name" value="Protein kinase-like (PK-like)"/>
    <property type="match status" value="1"/>
</dbReference>
<evidence type="ECO:0000313" key="2">
    <source>
        <dbReference type="Proteomes" id="UP000256964"/>
    </source>
</evidence>
<dbReference type="EMBL" id="KZ857383">
    <property type="protein sequence ID" value="RDX54859.1"/>
    <property type="molecule type" value="Genomic_DNA"/>
</dbReference>
<dbReference type="Gene3D" id="1.10.510.10">
    <property type="entry name" value="Transferase(Phosphotransferase) domain 1"/>
    <property type="match status" value="1"/>
</dbReference>
<proteinExistence type="predicted"/>
<dbReference type="OrthoDB" id="5987198at2759"/>
<keyword evidence="2" id="KW-1185">Reference proteome</keyword>